<keyword evidence="6" id="KW-1185">Reference proteome</keyword>
<proteinExistence type="predicted"/>
<protein>
    <recommendedName>
        <fullName evidence="4">Sulfotransferase domain-containing protein</fullName>
    </recommendedName>
</protein>
<name>A0A7X0H879_9BACT</name>
<dbReference type="RefSeq" id="WP_184678345.1">
    <property type="nucleotide sequence ID" value="NZ_JACHGY010000001.1"/>
</dbReference>
<feature type="region of interest" description="Disordered" evidence="3">
    <location>
        <begin position="1"/>
        <end position="20"/>
    </location>
</feature>
<dbReference type="Proteomes" id="UP000541810">
    <property type="component" value="Unassembled WGS sequence"/>
</dbReference>
<dbReference type="InterPro" id="IPR037359">
    <property type="entry name" value="NST/OST"/>
</dbReference>
<dbReference type="AlphaFoldDB" id="A0A7X0H879"/>
<evidence type="ECO:0000256" key="2">
    <source>
        <dbReference type="ARBA" id="ARBA00023180"/>
    </source>
</evidence>
<dbReference type="InterPro" id="IPR027417">
    <property type="entry name" value="P-loop_NTPase"/>
</dbReference>
<sequence>MNASETTAQSGDAVSESAPAHRKPDFLGLGGMRCGSTTLWEMLRVQPDVFLPEQKELHYFDNKDGLWDRGVGAYLDYFDGAKADQVCGEITPEYLSVDFCTQRMKDLVPDARLLVVLRDPVSRAWSHYRMSVGWGAETLPYEKALRMEDQRLVAAGRGPEGIEANVSFSYLERGRYVEHLVRLEQAFSREQLLVLMLPDFRSDRPGVMRRVREHLGLPAEPPGGELQRPPETTNALGPMCKNLKLNRTIQRLYPAARGGDTVLHKATRKGLDAVKRMNTLSENPKPSEAANAWLREYYAPFDAELEQWLGHPVPWRA</sequence>
<dbReference type="InterPro" id="IPR000863">
    <property type="entry name" value="Sulfotransferase_dom"/>
</dbReference>
<evidence type="ECO:0000313" key="5">
    <source>
        <dbReference type="EMBL" id="MBB6430852.1"/>
    </source>
</evidence>
<gene>
    <name evidence="5" type="ORF">HNQ40_002658</name>
</gene>
<keyword evidence="1" id="KW-0808">Transferase</keyword>
<evidence type="ECO:0000259" key="4">
    <source>
        <dbReference type="Pfam" id="PF00685"/>
    </source>
</evidence>
<evidence type="ECO:0000256" key="3">
    <source>
        <dbReference type="SAM" id="MobiDB-lite"/>
    </source>
</evidence>
<reference evidence="5 6" key="1">
    <citation type="submission" date="2020-08" db="EMBL/GenBank/DDBJ databases">
        <title>Genomic Encyclopedia of Type Strains, Phase IV (KMG-IV): sequencing the most valuable type-strain genomes for metagenomic binning, comparative biology and taxonomic classification.</title>
        <authorList>
            <person name="Goeker M."/>
        </authorList>
    </citation>
    <scope>NUCLEOTIDE SEQUENCE [LARGE SCALE GENOMIC DNA]</scope>
    <source>
        <strain evidence="5 6">DSM 103725</strain>
    </source>
</reference>
<feature type="compositionally biased region" description="Polar residues" evidence="3">
    <location>
        <begin position="1"/>
        <end position="12"/>
    </location>
</feature>
<dbReference type="Gene3D" id="3.40.50.300">
    <property type="entry name" value="P-loop containing nucleotide triphosphate hydrolases"/>
    <property type="match status" value="1"/>
</dbReference>
<dbReference type="PANTHER" id="PTHR10605:SF56">
    <property type="entry name" value="BIFUNCTIONAL HEPARAN SULFATE N-DEACETYLASE_N-SULFOTRANSFERASE"/>
    <property type="match status" value="1"/>
</dbReference>
<dbReference type="SUPFAM" id="SSF52540">
    <property type="entry name" value="P-loop containing nucleoside triphosphate hydrolases"/>
    <property type="match status" value="1"/>
</dbReference>
<dbReference type="GO" id="GO:0008146">
    <property type="term" value="F:sulfotransferase activity"/>
    <property type="evidence" value="ECO:0007669"/>
    <property type="project" value="InterPro"/>
</dbReference>
<keyword evidence="2" id="KW-0325">Glycoprotein</keyword>
<feature type="domain" description="Sulfotransferase" evidence="4">
    <location>
        <begin position="30"/>
        <end position="223"/>
    </location>
</feature>
<dbReference type="PANTHER" id="PTHR10605">
    <property type="entry name" value="HEPARAN SULFATE SULFOTRANSFERASE"/>
    <property type="match status" value="1"/>
</dbReference>
<dbReference type="Pfam" id="PF00685">
    <property type="entry name" value="Sulfotransfer_1"/>
    <property type="match status" value="1"/>
</dbReference>
<evidence type="ECO:0000313" key="6">
    <source>
        <dbReference type="Proteomes" id="UP000541810"/>
    </source>
</evidence>
<accession>A0A7X0H879</accession>
<dbReference type="EMBL" id="JACHGY010000001">
    <property type="protein sequence ID" value="MBB6430852.1"/>
    <property type="molecule type" value="Genomic_DNA"/>
</dbReference>
<organism evidence="5 6">
    <name type="scientific">Algisphaera agarilytica</name>
    <dbReference type="NCBI Taxonomy" id="1385975"/>
    <lineage>
        <taxon>Bacteria</taxon>
        <taxon>Pseudomonadati</taxon>
        <taxon>Planctomycetota</taxon>
        <taxon>Phycisphaerae</taxon>
        <taxon>Phycisphaerales</taxon>
        <taxon>Phycisphaeraceae</taxon>
        <taxon>Algisphaera</taxon>
    </lineage>
</organism>
<evidence type="ECO:0000256" key="1">
    <source>
        <dbReference type="ARBA" id="ARBA00022679"/>
    </source>
</evidence>
<comment type="caution">
    <text evidence="5">The sequence shown here is derived from an EMBL/GenBank/DDBJ whole genome shotgun (WGS) entry which is preliminary data.</text>
</comment>